<evidence type="ECO:0000256" key="3">
    <source>
        <dbReference type="SAM" id="Phobius"/>
    </source>
</evidence>
<dbReference type="RefSeq" id="WP_184731739.1">
    <property type="nucleotide sequence ID" value="NZ_JACHIW010000002.1"/>
</dbReference>
<feature type="transmembrane region" description="Helical" evidence="3">
    <location>
        <begin position="194"/>
        <end position="215"/>
    </location>
</feature>
<feature type="region of interest" description="Disordered" evidence="2">
    <location>
        <begin position="992"/>
        <end position="1016"/>
    </location>
</feature>
<feature type="transmembrane region" description="Helical" evidence="3">
    <location>
        <begin position="112"/>
        <end position="139"/>
    </location>
</feature>
<evidence type="ECO:0000259" key="4">
    <source>
        <dbReference type="Pfam" id="PF25547"/>
    </source>
</evidence>
<keyword evidence="6" id="KW-1185">Reference proteome</keyword>
<feature type="region of interest" description="Disordered" evidence="2">
    <location>
        <begin position="857"/>
        <end position="917"/>
    </location>
</feature>
<dbReference type="Pfam" id="PF25547">
    <property type="entry name" value="WXG100_2"/>
    <property type="match status" value="1"/>
</dbReference>
<feature type="region of interest" description="Disordered" evidence="2">
    <location>
        <begin position="623"/>
        <end position="649"/>
    </location>
</feature>
<dbReference type="EMBL" id="JACHIW010000002">
    <property type="protein sequence ID" value="MBB5159380.1"/>
    <property type="molecule type" value="Genomic_DNA"/>
</dbReference>
<dbReference type="Proteomes" id="UP000584374">
    <property type="component" value="Unassembled WGS sequence"/>
</dbReference>
<keyword evidence="5" id="KW-0238">DNA-binding</keyword>
<protein>
    <submittedName>
        <fullName evidence="5">DNA-binding Lrp family transcriptional regulator</fullName>
    </submittedName>
</protein>
<dbReference type="InterPro" id="IPR057746">
    <property type="entry name" value="CpnT-like_N"/>
</dbReference>
<dbReference type="GO" id="GO:0003677">
    <property type="term" value="F:DNA binding"/>
    <property type="evidence" value="ECO:0007669"/>
    <property type="project" value="UniProtKB-KW"/>
</dbReference>
<sequence length="2907" mass="304953">MSVLVPEEVRRLFQVLTGEDMTDADEDALFAVAERLESGAATVEVLAPAVGEVMGQVRGEFSGKAADRFAERLAGFGPVLEAGGVGLRELAGFVRNLALQVQYLKFVTVGGLLLLWAEVAWAVSMAGVTAGASMAWLAARFAVMRFLLSRWWGQLFMRLAVAQVVGIGLQVVMDVGAQGVQFALGTRKKWDGQLTGMAVGVGAFSALLAVPLSALGNVVGNAVTKVLVRGLGDEIDVEVLAAAAKHAVEEHAELYPASSMARFADVVSKNIEDYAGMSVRAMWAARFGHGLGESLEEGLTEMLGEAGYGALSGQGAQWNPFSFTAGLSEAVGSGIGNLAGLALRGQLIPAGRAQDAAGGEKESGSADTDTDVETSEDAKVDPGSQPREFGSPKELSTRDLAESVPGSTTVATDLKSALGPVVKGIPVTSGFLPVDLGVDAAATMGLDPKAGARETPNYTAPTSWHADDENAPGAPWDLDRPVTPPPSYSRVTGDNHAGAWSSAVAATGVSAERSAGSEIVAKIGDSSADLPPNDGHPGVDTPRANGHKNVDDARLVEPLARLDDVSWESSSFPDVAEVSDLPSDVAMSRNSQAAAALPGADAWSTLPGQESAWDGMTVLGVPAGRDSAAENSDAVGVGDSTPHSSVLPGSSGVVSPVGPVGLPAGAVRVTVPVDVVADGGVAEFVRGRVRDVGVGPVVLVSGVGSSPGVVVSSGQASEVARVLGRDVVAMMPGRGERGPRWMRFSSNGSRPRPVADAIGSDSGLAAKVDEVGRKKAVRFSRELAARLGTQGSGLRIHAGAGSPSQTEVPAFGSGSGQIGEVTAEPADDPAWAVLAPVRDFLISSDFVGTAARDSIADSAAPSPAESGFAAANPGPEALDVAERPDSATRLQELGRVEARRARDAGEPHSGATLGEKFGRSKSWGQQRLAEIRTEGGATRRAFRVREREDARLEARRARDAGEPYTGAALGERFGKSTAWGLHRLREIADEASGAAGGASGSEGSLSTEGAPSADAAVARWTESDLRREVEWARSVGGPRDAAVRIVQGTHDVVTLARDGADVSLDDVVALVAVKVAEVGRDGAVRFSRELAARLDAQGTGLGVRAGAGPDPQADASVSEGSAPAESAGVPMTWGFDPDVDAVFDSMDFGGWSSGVRGTGSAGAGGGRKRRRGDGSGSVDEGAARRPVGPQPNFPVSPEIGDTGASLAGSHENARVEAHRARYTGTHRRGAALGKKFGKSATWGMARLREIGGEGGGRSRALREGEQKRADVREAARVEARRARDAGEPYTGAVLGEKFGMSESWGSERLVEIRTEGGATRSALLEQEGERVREAARVEARRARDAGEPYTGAALGEKFGMSKEWGKARNAEINVGDGTARVLREREQERANVREAARVEARRARDAGEPYTGAELGAKFGKSKAWGLERLVEIRDEGGATRSAVRQQELERVREAARVEARRARDEGEPDTALTEPVVRERDQERANVWEEAREAARAEARRARDAGEPYTGAELGAKFEKGETWGLERLAEIRAEGGATRSTVRRQEVDRAWEAVRVEARRARDAGEPYTGAALGKKFGKSVAWGKARLAEIKAEGGATQSAVRQQEMDRVREAARAEARRARDAGEPYTGAALGKKFGKSKPWGTARLAELNAEDGNAWALGEGGQEREAARVEARRARDVGEPYSAARLGERFGMSAAWGQARLAEIKDEGGVTRSALQEQEGKRVREEARAEARRARDVGEPYTAKVLGEKFGMSTGWGQQRLAEIRGEGGVTRSAVRGREGKRVREEARAEARRAREAGEPHSGATLGAKFGRSADWGSRRLAEIRAEGGGGRPDSRAEAPVLQESADSGQVGGAVTESEDDLWSLDFDAALESWWGSPAGAGWPWGDDVPQAASEDADLLAVAGSNGRNLGRDEGSGDEGAERGPVGPADDVVDPGLEAENAAEMADLAELGSAELLNEAARAEARARDGVPTEAVPSAELLDAEWMESGPEVSFPIVPELVDIGVVDGGSPGVESWSWDVHGAAPDVGALGSGSGHLNPDESGLPDLGAEAPGRDGVPNSAELREAARVEARRARDAGEPYTAVVLGQKFGMTRSWGKSRLAEIRGEGGVTRSVLQERVREAARAEARRARDAGEPYTGAALGRKFGKSAMWGSSQLAEIGGTGGAMPRVFLEQKVERVREAARAEARRARDAGEPYSGVALGKKFGKGESWGKSRLAELKDEGVGRRRPLREDERELAKVREAARVEARRARDAGEPYTGAALGKKFGKSAAWGVERLREIKNEVGGSVGADSGYLNPDDLGLLDLAADAGRDAGAMDSIAAGAASLPADLDDPDAQPPREVAGAAKLPGSTGLREQARAEARRARDAGEPYSGSALARKFGKSNWWGRARLAEIKDEGGVTRPVLQEQEEERVREAGRAEARRARDAGEPYTRVELGRKFGKSNWWGRARLREIRDEGGGSADAASGSGGGVPVQRVSSVGVDADAVEWSQAESVSVAGQAAPDLLGFWDVGDVPGVGDLDLGAGSGYLNPEVLDLAADVTGRGSGVMDSIGADAASLPADVGDAEPTREVVDAAELPGSAGLREAARAEARRAWGGGKPYSGVALGQKFGKSAAWGKARLAELKGEGVGKRRPLREEERELAKVREVARVEARRARDAGEPYTAAALGQKFGKSESWGNRLLAEIRTDGDASWPVVRDREGERLREVARVEARRARDAGEPYTAAALGQKFGKSGSWGHRLLAEIRTEAGATQSISRGRKRGRHRNAEVNKVGRSAGAASGSATEVLVEGFSTVDGVAVEWSQLEVESVGVAGWTESALLREIEWARLMDAPRDVAVGIVQGTHDVVALARDGADVSFDDVVALVAVKIDEVGPDEAVRFSRELAARLDTPRDGAGR</sequence>
<feature type="region of interest" description="Disordered" evidence="2">
    <location>
        <begin position="1911"/>
        <end position="1940"/>
    </location>
</feature>
<evidence type="ECO:0000256" key="1">
    <source>
        <dbReference type="SAM" id="Coils"/>
    </source>
</evidence>
<feature type="region of interest" description="Disordered" evidence="2">
    <location>
        <begin position="794"/>
        <end position="814"/>
    </location>
</feature>
<organism evidence="5 6">
    <name type="scientific">Saccharopolyspora phatthalungensis</name>
    <dbReference type="NCBI Taxonomy" id="664693"/>
    <lineage>
        <taxon>Bacteria</taxon>
        <taxon>Bacillati</taxon>
        <taxon>Actinomycetota</taxon>
        <taxon>Actinomycetes</taxon>
        <taxon>Pseudonocardiales</taxon>
        <taxon>Pseudonocardiaceae</taxon>
        <taxon>Saccharopolyspora</taxon>
    </lineage>
</organism>
<feature type="compositionally biased region" description="Low complexity" evidence="2">
    <location>
        <begin position="857"/>
        <end position="866"/>
    </location>
</feature>
<evidence type="ECO:0000256" key="2">
    <source>
        <dbReference type="SAM" id="MobiDB-lite"/>
    </source>
</evidence>
<feature type="region of interest" description="Disordered" evidence="2">
    <location>
        <begin position="1797"/>
        <end position="1816"/>
    </location>
</feature>
<proteinExistence type="predicted"/>
<evidence type="ECO:0000313" key="6">
    <source>
        <dbReference type="Proteomes" id="UP000584374"/>
    </source>
</evidence>
<feature type="region of interest" description="Disordered" evidence="2">
    <location>
        <begin position="2034"/>
        <end position="2065"/>
    </location>
</feature>
<keyword evidence="3" id="KW-1133">Transmembrane helix</keyword>
<keyword evidence="3" id="KW-0812">Transmembrane</keyword>
<keyword evidence="3" id="KW-0472">Membrane</keyword>
<keyword evidence="1" id="KW-0175">Coiled coil</keyword>
<evidence type="ECO:0000313" key="5">
    <source>
        <dbReference type="EMBL" id="MBB5159380.1"/>
    </source>
</evidence>
<feature type="region of interest" description="Disordered" evidence="2">
    <location>
        <begin position="2336"/>
        <end position="2381"/>
    </location>
</feature>
<feature type="region of interest" description="Disordered" evidence="2">
    <location>
        <begin position="1100"/>
        <end position="1129"/>
    </location>
</feature>
<gene>
    <name evidence="5" type="ORF">BJ970_006979</name>
</gene>
<name>A0A840QHB8_9PSEU</name>
<feature type="transmembrane region" description="Helical" evidence="3">
    <location>
        <begin position="151"/>
        <end position="173"/>
    </location>
</feature>
<feature type="compositionally biased region" description="Low complexity" evidence="2">
    <location>
        <begin position="1001"/>
        <end position="1010"/>
    </location>
</feature>
<feature type="compositionally biased region" description="Basic and acidic residues" evidence="2">
    <location>
        <begin position="2364"/>
        <end position="2377"/>
    </location>
</feature>
<feature type="region of interest" description="Disordered" evidence="2">
    <location>
        <begin position="353"/>
        <end position="407"/>
    </location>
</feature>
<comment type="caution">
    <text evidence="5">The sequence shown here is derived from an EMBL/GenBank/DDBJ whole genome shotgun (WGS) entry which is preliminary data.</text>
</comment>
<accession>A0A840QHB8</accession>
<feature type="region of interest" description="Disordered" evidence="2">
    <location>
        <begin position="524"/>
        <end position="548"/>
    </location>
</feature>
<feature type="domain" description="Outer membrane channel protein CpnT-like N-terminal" evidence="4">
    <location>
        <begin position="23"/>
        <end position="142"/>
    </location>
</feature>
<feature type="coiled-coil region" evidence="1">
    <location>
        <begin position="1446"/>
        <end position="1506"/>
    </location>
</feature>
<feature type="region of interest" description="Disordered" evidence="2">
    <location>
        <begin position="1154"/>
        <end position="1216"/>
    </location>
</feature>
<feature type="region of interest" description="Disordered" evidence="2">
    <location>
        <begin position="447"/>
        <end position="494"/>
    </location>
</feature>
<feature type="compositionally biased region" description="Basic and acidic residues" evidence="2">
    <location>
        <begin position="880"/>
        <end position="906"/>
    </location>
</feature>
<feature type="compositionally biased region" description="Gly residues" evidence="2">
    <location>
        <begin position="1156"/>
        <end position="1165"/>
    </location>
</feature>
<reference evidence="5 6" key="1">
    <citation type="submission" date="2020-08" db="EMBL/GenBank/DDBJ databases">
        <title>Sequencing the genomes of 1000 actinobacteria strains.</title>
        <authorList>
            <person name="Klenk H.-P."/>
        </authorList>
    </citation>
    <scope>NUCLEOTIDE SEQUENCE [LARGE SCALE GENOMIC DNA]</scope>
    <source>
        <strain evidence="5 6">DSM 45584</strain>
    </source>
</reference>